<dbReference type="GeneID" id="30522403"/>
<reference evidence="1 3" key="10">
    <citation type="journal article" date="2015" name="G3 (Bethesda)">
        <title>Gene Model Annotations for Drosophila melanogaster: The Rule-Benders.</title>
        <authorList>
            <consortium name="FlyBase Consortium"/>
            <person name="Crosby M.A."/>
            <person name="Gramates L.S."/>
            <person name="Dos Santos G."/>
            <person name="Matthews B.B."/>
            <person name="St Pierre S.E."/>
            <person name="Zhou P."/>
            <person name="Schroeder A.J."/>
            <person name="Falls K."/>
            <person name="Emmert D.B."/>
            <person name="Russo S.M."/>
            <person name="Gelbart W.M."/>
            <person name="null"/>
        </authorList>
    </citation>
    <scope>NUCLEOTIDE SEQUENCE [LARGE SCALE GENOMIC DNA]</scope>
    <source>
        <strain evidence="3">Berkeley</strain>
    </source>
</reference>
<reference evidence="1 3" key="6">
    <citation type="journal article" date="2005" name="PLoS Comput. Biol.">
        <title>Combined evidence annotation of transposable elements in genome sequences.</title>
        <authorList>
            <person name="Quesneville H."/>
            <person name="Bergman C.M."/>
            <person name="Andrieu O."/>
            <person name="Autard D."/>
            <person name="Nouaud D."/>
            <person name="Ashburner M."/>
            <person name="Anxolabehere D."/>
        </authorList>
    </citation>
    <scope>NUCLEOTIDE SEQUENCE [LARGE SCALE GENOMIC DNA]</scope>
    <source>
        <strain evidence="3">Berkeley</strain>
    </source>
</reference>
<reference evidence="1 3" key="7">
    <citation type="journal article" date="2007" name="Science">
        <title>The Release 5.1 annotation of Drosophila melanogaster heterochromatin.</title>
        <authorList>
            <person name="Smith C.D."/>
            <person name="Shu S."/>
            <person name="Mungall C.J."/>
            <person name="Karpen G.H."/>
        </authorList>
    </citation>
    <scope>NUCLEOTIDE SEQUENCE [LARGE SCALE GENOMIC DNA]</scope>
    <source>
        <strain evidence="3">Berkeley</strain>
    </source>
</reference>
<dbReference type="STRING" id="7227.FBpp0402880"/>
<reference evidence="1 3" key="2">
    <citation type="journal article" date="2002" name="Genome Biol.">
        <title>Finishing a whole-genome shotgun: release 3 of the Drosophila melanogaster euchromatic genome sequence.</title>
        <authorList>
            <person name="Celniker S.E."/>
            <person name="Wheeler D.A."/>
            <person name="Kronmiller B."/>
            <person name="Carlson J.W."/>
            <person name="Halpern A."/>
            <person name="Patel S."/>
            <person name="Adams M."/>
            <person name="Champe M."/>
            <person name="Dugan S.P."/>
            <person name="Frise E."/>
            <person name="Hodgson A."/>
            <person name="George R.A."/>
            <person name="Hoskins R.A."/>
            <person name="Laverty T."/>
            <person name="Muzny D.M."/>
            <person name="Nelson C.R."/>
            <person name="Pacleb J.M."/>
            <person name="Park S."/>
            <person name="Pfeiffer B.D."/>
            <person name="Richards S."/>
            <person name="Sodergren E.J."/>
            <person name="Svirskas R."/>
            <person name="Tabor P.E."/>
            <person name="Wan K."/>
            <person name="Stapleton M."/>
            <person name="Sutton G.G."/>
            <person name="Venter C."/>
            <person name="Weinstock G."/>
            <person name="Scherer S.E."/>
            <person name="Myers E.W."/>
            <person name="Gibbs R.A."/>
            <person name="Rubin G.M."/>
        </authorList>
    </citation>
    <scope>NUCLEOTIDE SEQUENCE [LARGE SCALE GENOMIC DNA]</scope>
    <source>
        <strain evidence="3">Berkeley</strain>
    </source>
</reference>
<evidence type="ECO:0000313" key="2">
    <source>
        <dbReference type="FlyBase" id="FBgn0284230"/>
    </source>
</evidence>
<reference evidence="1 3" key="8">
    <citation type="journal article" date="2007" name="Science">
        <title>Sequence finishing and mapping of Drosophila melanogaster heterochromatin.</title>
        <authorList>
            <person name="Hoskins R.A."/>
            <person name="Carlson J.W."/>
            <person name="Kennedy C."/>
            <person name="Acevedo D."/>
            <person name="Evans-Holm M."/>
            <person name="Frise E."/>
            <person name="Wan K.H."/>
            <person name="Park S."/>
            <person name="Mendez-Lago M."/>
            <person name="Rossi F."/>
            <person name="Villasante A."/>
            <person name="Dimitri P."/>
            <person name="Karpen G.H."/>
            <person name="Celniker S.E."/>
        </authorList>
    </citation>
    <scope>NUCLEOTIDE SEQUENCE [LARGE SCALE GENOMIC DNA]</scope>
    <source>
        <strain evidence="3">Berkeley</strain>
    </source>
</reference>
<reference evidence="1 3" key="5">
    <citation type="journal article" date="2002" name="Genome Biol.">
        <title>Heterochromatic sequences in a Drosophila whole-genome shotgun assembly.</title>
        <authorList>
            <person name="Hoskins R.A."/>
            <person name="Smith C.D."/>
            <person name="Carlson J.W."/>
            <person name="Carvalho A.B."/>
            <person name="Halpern A."/>
            <person name="Kaminker J.S."/>
            <person name="Kennedy C."/>
            <person name="Mungall C.J."/>
            <person name="Sullivan B.A."/>
            <person name="Sutton G.G."/>
            <person name="Yasuhara J.C."/>
            <person name="Wakimoto B.T."/>
            <person name="Myers E.W."/>
            <person name="Celniker S.E."/>
            <person name="Rubin G.M."/>
            <person name="Karpen G.H."/>
        </authorList>
    </citation>
    <scope>NUCLEOTIDE SEQUENCE [LARGE SCALE GENOMIC DNA]</scope>
    <source>
        <strain evidence="3">Berkeley</strain>
    </source>
</reference>
<dbReference type="Proteomes" id="UP000000803">
    <property type="component" value="Chromosome 2L"/>
</dbReference>
<dbReference type="Bgee" id="FBgn0284230">
    <property type="expression patterns" value="Expressed in saliva-secreting gland and 12 other cell types or tissues"/>
</dbReference>
<dbReference type="AGR" id="FB:FBgn0284230"/>
<protein>
    <submittedName>
        <fullName evidence="1">Uncharacterized protein</fullName>
    </submittedName>
</protein>
<accession>A0A1W5Q018</accession>
<dbReference type="EMBL" id="AE014134">
    <property type="protein sequence ID" value="API64997.1"/>
    <property type="molecule type" value="Genomic_DNA"/>
</dbReference>
<dbReference type="VEuPathDB" id="VectorBase:FBgn0284230"/>
<evidence type="ECO:0000313" key="1">
    <source>
        <dbReference type="EMBL" id="API64997.1"/>
    </source>
</evidence>
<dbReference type="KEGG" id="dme:Dmel_CG46314"/>
<dbReference type="InParanoid" id="A0A1W5Q018"/>
<gene>
    <name evidence="1" type="primary">crc-5'utr</name>
    <name evidence="1" type="synonym">Dmel\CG46314</name>
    <name evidence="1 2" type="ORF">CG46314</name>
    <name evidence="1" type="ORF">Dmel_CG46314</name>
</gene>
<dbReference type="FlyBase" id="FBgn0284230">
    <property type="gene designation" value="CG46314"/>
</dbReference>
<organism evidence="1 3">
    <name type="scientific">Drosophila melanogaster</name>
    <name type="common">Fruit fly</name>
    <dbReference type="NCBI Taxonomy" id="7227"/>
    <lineage>
        <taxon>Eukaryota</taxon>
        <taxon>Metazoa</taxon>
        <taxon>Ecdysozoa</taxon>
        <taxon>Arthropoda</taxon>
        <taxon>Hexapoda</taxon>
        <taxon>Insecta</taxon>
        <taxon>Pterygota</taxon>
        <taxon>Neoptera</taxon>
        <taxon>Endopterygota</taxon>
        <taxon>Diptera</taxon>
        <taxon>Brachycera</taxon>
        <taxon>Muscomorpha</taxon>
        <taxon>Ephydroidea</taxon>
        <taxon>Drosophilidae</taxon>
        <taxon>Drosophila</taxon>
        <taxon>Sophophora</taxon>
    </lineage>
</organism>
<sequence length="26" mass="3292">MIPHCGYRYMWNREIVINSQKLVKRR</sequence>
<reference evidence="1 3" key="9">
    <citation type="journal article" date="2015" name="G3 (Bethesda)">
        <title>Gene Model Annotations for Drosophila melanogaster: Impact of High-Throughput Data.</title>
        <authorList>
            <consortium name="FlyBase Consortium"/>
            <person name="Matthews B.B."/>
            <person name="Dos Santos G."/>
            <person name="Crosby M.A."/>
            <person name="Emmert D.B."/>
            <person name="St Pierre S.E."/>
            <person name="Gramates L.S."/>
            <person name="Zhou P."/>
            <person name="Schroeder A.J."/>
            <person name="Falls K."/>
            <person name="Strelets V."/>
            <person name="Russo S.M."/>
            <person name="Gelbart W.M."/>
            <person name="null"/>
        </authorList>
    </citation>
    <scope>NUCLEOTIDE SEQUENCE [LARGE SCALE GENOMIC DNA]</scope>
    <source>
        <strain evidence="3">Berkeley</strain>
    </source>
</reference>
<reference evidence="1 3" key="11">
    <citation type="journal article" date="2015" name="Genome Res.">
        <title>The Release 6 reference sequence of the Drosophila melanogaster genome.</title>
        <authorList>
            <person name="Hoskins R.A."/>
            <person name="Carlson J.W."/>
            <person name="Wan K.H."/>
            <person name="Park S."/>
            <person name="Mendez I."/>
            <person name="Galle S.E."/>
            <person name="Booth B.W."/>
            <person name="Pfeiffer B.D."/>
            <person name="George R.A."/>
            <person name="Svirskas R."/>
            <person name="Krzywinski M."/>
            <person name="Schein J."/>
            <person name="Accardo M.C."/>
            <person name="Damia E."/>
            <person name="Messina G."/>
            <person name="Mendez-Lago M."/>
            <person name="de Pablos B."/>
            <person name="Demakova O.V."/>
            <person name="Andreyeva E.N."/>
            <person name="Boldyreva L.V."/>
            <person name="Marra M."/>
            <person name="Carvalho A.B."/>
            <person name="Dimitri P."/>
            <person name="Villasante A."/>
            <person name="Zhimulev I.F."/>
            <person name="Rubin G.M."/>
            <person name="Karpen G.H."/>
            <person name="Celniker S.E."/>
        </authorList>
    </citation>
    <scope>NUCLEOTIDE SEQUENCE [LARGE SCALE GENOMIC DNA]</scope>
    <source>
        <strain evidence="3">Berkeley</strain>
    </source>
</reference>
<name>A0A1W5Q018_DROME</name>
<proteinExistence type="predicted"/>
<reference evidence="1 3" key="1">
    <citation type="journal article" date="2000" name="Science">
        <title>The genome sequence of Drosophila melanogaster.</title>
        <authorList>
            <person name="Adams M.D."/>
            <person name="Celniker S.E."/>
            <person name="Holt R.A."/>
            <person name="Evans C.A."/>
            <person name="Gocayne J.D."/>
            <person name="Amanatides P.G."/>
            <person name="Scherer S.E."/>
            <person name="Li P.W."/>
            <person name="Hoskins R.A."/>
            <person name="Galle R.F."/>
            <person name="George R.A."/>
            <person name="Lewis S.E."/>
            <person name="Richards S."/>
            <person name="Ashburner M."/>
            <person name="Henderson S.N."/>
            <person name="Sutton G.G."/>
            <person name="Wortman J.R."/>
            <person name="Yandell M.D."/>
            <person name="Zhang Q."/>
            <person name="Chen L.X."/>
            <person name="Brandon R.C."/>
            <person name="Rogers Y.H."/>
            <person name="Blazej R.G."/>
            <person name="Champe M."/>
            <person name="Pfeiffer B.D."/>
            <person name="Wan K.H."/>
            <person name="Doyle C."/>
            <person name="Baxter E.G."/>
            <person name="Helt G."/>
            <person name="Nelson C.R."/>
            <person name="Gabor G.L."/>
            <person name="Abril J.F."/>
            <person name="Agbayani A."/>
            <person name="An H.J."/>
            <person name="Andrews-Pfannkoch C."/>
            <person name="Baldwin D."/>
            <person name="Ballew R.M."/>
            <person name="Basu A."/>
            <person name="Baxendale J."/>
            <person name="Bayraktaroglu L."/>
            <person name="Beasley E.M."/>
            <person name="Beeson K.Y."/>
            <person name="Benos P.V."/>
            <person name="Berman B.P."/>
            <person name="Bhandari D."/>
            <person name="Bolshakov S."/>
            <person name="Borkova D."/>
            <person name="Botchan M.R."/>
            <person name="Bouck J."/>
            <person name="Brokstein P."/>
            <person name="Brottier P."/>
            <person name="Burtis K.C."/>
            <person name="Busam D.A."/>
            <person name="Butler H."/>
            <person name="Cadieu E."/>
            <person name="Center A."/>
            <person name="Chandra I."/>
            <person name="Cherry J.M."/>
            <person name="Cawley S."/>
            <person name="Dahlke C."/>
            <person name="Davenport L.B."/>
            <person name="Davies P."/>
            <person name="de Pablos B."/>
            <person name="Delcher A."/>
            <person name="Deng Z."/>
            <person name="Mays A.D."/>
            <person name="Dew I."/>
            <person name="Dietz S.M."/>
            <person name="Dodson K."/>
            <person name="Doup L.E."/>
            <person name="Downes M."/>
            <person name="Dugan-Rocha S."/>
            <person name="Dunkov B.C."/>
            <person name="Dunn P."/>
            <person name="Durbin K.J."/>
            <person name="Evangelista C.C."/>
            <person name="Ferraz C."/>
            <person name="Ferriera S."/>
            <person name="Fleischmann W."/>
            <person name="Fosler C."/>
            <person name="Gabrielian A.E."/>
            <person name="Garg N.S."/>
            <person name="Gelbart W.M."/>
            <person name="Glasser K."/>
            <person name="Glodek A."/>
            <person name="Gong F."/>
            <person name="Gorrell J.H."/>
            <person name="Gu Z."/>
            <person name="Guan P."/>
            <person name="Harris M."/>
            <person name="Harris N.L."/>
            <person name="Harvey D."/>
            <person name="Heiman T.J."/>
            <person name="Hernandez J.R."/>
            <person name="Houck J."/>
            <person name="Hostin D."/>
            <person name="Houston K.A."/>
            <person name="Howland T.J."/>
            <person name="Wei M.H."/>
            <person name="Ibegwam C."/>
            <person name="Jalali M."/>
            <person name="Kalush F."/>
            <person name="Karpen G.H."/>
            <person name="Ke Z."/>
            <person name="Kennison J.A."/>
            <person name="Ketchum K.A."/>
            <person name="Kimmel B.E."/>
            <person name="Kodira C.D."/>
            <person name="Kraft C."/>
            <person name="Kravitz S."/>
            <person name="Kulp D."/>
            <person name="Lai Z."/>
            <person name="Lasko P."/>
            <person name="Lei Y."/>
            <person name="Levitsky A.A."/>
            <person name="Li J."/>
            <person name="Li Z."/>
            <person name="Liang Y."/>
            <person name="Lin X."/>
            <person name="Liu X."/>
            <person name="Mattei B."/>
            <person name="McIntosh T.C."/>
            <person name="McLeod M.P."/>
            <person name="McPherson D."/>
            <person name="Merkulov G."/>
            <person name="Milshina N.V."/>
            <person name="Mobarry C."/>
            <person name="Morris J."/>
            <person name="Moshrefi A."/>
            <person name="Mount S.M."/>
            <person name="Moy M."/>
            <person name="Murphy B."/>
            <person name="Murphy L."/>
            <person name="Muzny D.M."/>
            <person name="Nelson D.L."/>
            <person name="Nelson D.R."/>
            <person name="Nelson K.A."/>
            <person name="Nixon K."/>
            <person name="Nusskern D.R."/>
            <person name="Pacleb J.M."/>
            <person name="Palazzolo M."/>
            <person name="Pittman G.S."/>
            <person name="Pan S."/>
            <person name="Pollard J."/>
            <person name="Puri V."/>
            <person name="Reese M.G."/>
            <person name="Reinert K."/>
            <person name="Remington K."/>
            <person name="Saunders R.D."/>
            <person name="Scheeler F."/>
            <person name="Shen H."/>
            <person name="Shue B.C."/>
            <person name="Siden-Kiamos I."/>
            <person name="Simpson M."/>
            <person name="Skupski M.P."/>
            <person name="Smith T."/>
            <person name="Spier E."/>
            <person name="Spradling A.C."/>
            <person name="Stapleton M."/>
            <person name="Strong R."/>
            <person name="Sun E."/>
            <person name="Svirskas R."/>
            <person name="Tector C."/>
            <person name="Turner R."/>
            <person name="Venter E."/>
            <person name="Wang A.H."/>
            <person name="Wang X."/>
            <person name="Wang Z.Y."/>
            <person name="Wassarman D.A."/>
            <person name="Weinstock G.M."/>
            <person name="Weissenbach J."/>
            <person name="Williams S.M."/>
            <person name="WoodageT"/>
            <person name="Worley K.C."/>
            <person name="Wu D."/>
            <person name="Yang S."/>
            <person name="Yao Q.A."/>
            <person name="Ye J."/>
            <person name="Yeh R.F."/>
            <person name="Zaveri J.S."/>
            <person name="Zhan M."/>
            <person name="Zhang G."/>
            <person name="Zhao Q."/>
            <person name="Zheng L."/>
            <person name="Zheng X.H."/>
            <person name="Zhong F.N."/>
            <person name="Zhong W."/>
            <person name="Zhou X."/>
            <person name="Zhu S."/>
            <person name="Zhu X."/>
            <person name="Smith H.O."/>
            <person name="Gibbs R.A."/>
            <person name="Myers E.W."/>
            <person name="Rubin G.M."/>
            <person name="Venter J.C."/>
        </authorList>
    </citation>
    <scope>NUCLEOTIDE SEQUENCE [LARGE SCALE GENOMIC DNA]</scope>
    <source>
        <strain evidence="3">Berkeley</strain>
    </source>
</reference>
<evidence type="ECO:0000313" key="3">
    <source>
        <dbReference type="Proteomes" id="UP000000803"/>
    </source>
</evidence>
<dbReference type="RefSeq" id="NP_001334746.1">
    <property type="nucleotide sequence ID" value="NM_001347792.1"/>
</dbReference>
<reference evidence="1 3" key="4">
    <citation type="journal article" date="2002" name="Genome Biol.">
        <title>The transposable elements of the Drosophila melanogaster euchromatin: a genomics perspective.</title>
        <authorList>
            <person name="Kaminker J.S."/>
            <person name="Bergman C.M."/>
            <person name="Kronmiller B."/>
            <person name="Carlson J."/>
            <person name="Svirskas R."/>
            <person name="Patel S."/>
            <person name="Frise E."/>
            <person name="Wheeler D.A."/>
            <person name="Lewis S.E."/>
            <person name="Rubin G.M."/>
            <person name="Ashburner M."/>
            <person name="Celniker S.E."/>
        </authorList>
    </citation>
    <scope>NUCLEOTIDE SEQUENCE [LARGE SCALE GENOMIC DNA]</scope>
    <source>
        <strain evidence="3">Berkeley</strain>
    </source>
</reference>
<dbReference type="AlphaFoldDB" id="A0A1W5Q018"/>
<reference evidence="1 3" key="3">
    <citation type="journal article" date="2002" name="Genome Biol.">
        <title>Annotation of the Drosophila melanogaster euchromatic genome: a systematic review.</title>
        <authorList>
            <person name="Misra S."/>
            <person name="Crosby M.A."/>
            <person name="Mungall C.J."/>
            <person name="Matthews B.B."/>
            <person name="Campbell K.S."/>
            <person name="Hradecky P."/>
            <person name="Huang Y."/>
            <person name="Kaminker J.S."/>
            <person name="Millburn G.H."/>
            <person name="Prochnik S.E."/>
            <person name="Smith C.D."/>
            <person name="Tupy J.L."/>
            <person name="Whitfied E.J."/>
            <person name="Bayraktaroglu L."/>
            <person name="Berman B.P."/>
            <person name="Bettencourt B.R."/>
            <person name="Celniker S.E."/>
            <person name="de Grey A.D."/>
            <person name="Drysdale R.A."/>
            <person name="Harris N.L."/>
            <person name="Richter J."/>
            <person name="Russo S."/>
            <person name="Schroeder A.J."/>
            <person name="Shu S.Q."/>
            <person name="Stapleton M."/>
            <person name="Yamada C."/>
            <person name="Ashburner M."/>
            <person name="Gelbart W.M."/>
            <person name="Rubin G.M."/>
            <person name="Lewis S.E."/>
        </authorList>
    </citation>
    <scope>GENOME REANNOTATION</scope>
    <source>
        <strain evidence="3">Berkeley</strain>
    </source>
</reference>
<keyword evidence="3" id="KW-1185">Reference proteome</keyword>